<reference evidence="1" key="1">
    <citation type="journal article" date="2020" name="Stud. Mycol.">
        <title>101 Dothideomycetes genomes: a test case for predicting lifestyles and emergence of pathogens.</title>
        <authorList>
            <person name="Haridas S."/>
            <person name="Albert R."/>
            <person name="Binder M."/>
            <person name="Bloem J."/>
            <person name="Labutti K."/>
            <person name="Salamov A."/>
            <person name="Andreopoulos B."/>
            <person name="Baker S."/>
            <person name="Barry K."/>
            <person name="Bills G."/>
            <person name="Bluhm B."/>
            <person name="Cannon C."/>
            <person name="Castanera R."/>
            <person name="Culley D."/>
            <person name="Daum C."/>
            <person name="Ezra D."/>
            <person name="Gonzalez J."/>
            <person name="Henrissat B."/>
            <person name="Kuo A."/>
            <person name="Liang C."/>
            <person name="Lipzen A."/>
            <person name="Lutzoni F."/>
            <person name="Magnuson J."/>
            <person name="Mondo S."/>
            <person name="Nolan M."/>
            <person name="Ohm R."/>
            <person name="Pangilinan J."/>
            <person name="Park H.-J."/>
            <person name="Ramirez L."/>
            <person name="Alfaro M."/>
            <person name="Sun H."/>
            <person name="Tritt A."/>
            <person name="Yoshinaga Y."/>
            <person name="Zwiers L.-H."/>
            <person name="Turgeon B."/>
            <person name="Goodwin S."/>
            <person name="Spatafora J."/>
            <person name="Crous P."/>
            <person name="Grigoriev I."/>
        </authorList>
    </citation>
    <scope>NUCLEOTIDE SEQUENCE</scope>
    <source>
        <strain evidence="1">CBS 113818</strain>
    </source>
</reference>
<keyword evidence="2" id="KW-1185">Reference proteome</keyword>
<dbReference type="EMBL" id="MU006229">
    <property type="protein sequence ID" value="KAF2824589.1"/>
    <property type="molecule type" value="Genomic_DNA"/>
</dbReference>
<sequence length="88" mass="10146">MAHQLPSFDPTAPTTSFHQFSKLPTELKIQILGHRLRVPTKLITVEDHVKNLKKLLPVTLVSKELKDLAYTVYYTGNWFAIGERTQRQ</sequence>
<dbReference type="OrthoDB" id="3776562at2759"/>
<evidence type="ECO:0000313" key="2">
    <source>
        <dbReference type="Proteomes" id="UP000799424"/>
    </source>
</evidence>
<dbReference type="AlphaFoldDB" id="A0A6A6ZVH1"/>
<organism evidence="1 2">
    <name type="scientific">Ophiobolus disseminans</name>
    <dbReference type="NCBI Taxonomy" id="1469910"/>
    <lineage>
        <taxon>Eukaryota</taxon>
        <taxon>Fungi</taxon>
        <taxon>Dikarya</taxon>
        <taxon>Ascomycota</taxon>
        <taxon>Pezizomycotina</taxon>
        <taxon>Dothideomycetes</taxon>
        <taxon>Pleosporomycetidae</taxon>
        <taxon>Pleosporales</taxon>
        <taxon>Pleosporineae</taxon>
        <taxon>Phaeosphaeriaceae</taxon>
        <taxon>Ophiobolus</taxon>
    </lineage>
</organism>
<name>A0A6A6ZVH1_9PLEO</name>
<evidence type="ECO:0000313" key="1">
    <source>
        <dbReference type="EMBL" id="KAF2824589.1"/>
    </source>
</evidence>
<protein>
    <submittedName>
        <fullName evidence="1">Uncharacterized protein</fullName>
    </submittedName>
</protein>
<accession>A0A6A6ZVH1</accession>
<proteinExistence type="predicted"/>
<gene>
    <name evidence="1" type="ORF">CC86DRAFT_371168</name>
</gene>
<dbReference type="Proteomes" id="UP000799424">
    <property type="component" value="Unassembled WGS sequence"/>
</dbReference>